<protein>
    <submittedName>
        <fullName evidence="1">Uncharacterized protein</fullName>
    </submittedName>
</protein>
<name>A0A6B9V8P6_ARAHY</name>
<accession>A0A6B9V8P6</accession>
<dbReference type="AlphaFoldDB" id="A0A6B9V8P6"/>
<dbReference type="EMBL" id="CP031001">
    <property type="protein sequence ID" value="QHN78116.1"/>
    <property type="molecule type" value="Genomic_DNA"/>
</dbReference>
<dbReference type="Proteomes" id="UP000464620">
    <property type="component" value="Chromosome B09"/>
</dbReference>
<reference evidence="1 2" key="1">
    <citation type="submission" date="2020-01" db="EMBL/GenBank/DDBJ databases">
        <title>Genome sequence of Arachis hypogaea, cultivar Shitouqi.</title>
        <authorList>
            <person name="Zhuang W."/>
            <person name="Chen H."/>
            <person name="Varshney R."/>
            <person name="Wang D."/>
            <person name="Ming R."/>
        </authorList>
    </citation>
    <scope>NUCLEOTIDE SEQUENCE [LARGE SCALE GENOMIC DNA]</scope>
    <source>
        <tissue evidence="1">Young leaf</tissue>
    </source>
</reference>
<organism evidence="1 2">
    <name type="scientific">Arachis hypogaea</name>
    <name type="common">Peanut</name>
    <dbReference type="NCBI Taxonomy" id="3818"/>
    <lineage>
        <taxon>Eukaryota</taxon>
        <taxon>Viridiplantae</taxon>
        <taxon>Streptophyta</taxon>
        <taxon>Embryophyta</taxon>
        <taxon>Tracheophyta</taxon>
        <taxon>Spermatophyta</taxon>
        <taxon>Magnoliopsida</taxon>
        <taxon>eudicotyledons</taxon>
        <taxon>Gunneridae</taxon>
        <taxon>Pentapetalae</taxon>
        <taxon>rosids</taxon>
        <taxon>fabids</taxon>
        <taxon>Fabales</taxon>
        <taxon>Fabaceae</taxon>
        <taxon>Papilionoideae</taxon>
        <taxon>50 kb inversion clade</taxon>
        <taxon>dalbergioids sensu lato</taxon>
        <taxon>Dalbergieae</taxon>
        <taxon>Pterocarpus clade</taxon>
        <taxon>Arachis</taxon>
    </lineage>
</organism>
<sequence length="211" mass="24593">MRWHCWWKRTLNNWRETLFRYSGFSSPKGVFMSLVPHGHHTLIDAHMDWLEAVYTLPWMPEMNDLHYEPADLWYLMILDVKEARVYAFDVNKTLESIIRREANMTHINLVNFRHGTPYSANWGKCYNPAGLPTIVDGVDIAVWCLYWLLYKGRISPRIFNPMVFVLDSVQANAETVKMKATVKIIQSVGNEEGGSVDVRSQPNWLDVISFN</sequence>
<gene>
    <name evidence="1" type="ORF">DS421_19g658600</name>
</gene>
<proteinExistence type="predicted"/>
<evidence type="ECO:0000313" key="1">
    <source>
        <dbReference type="EMBL" id="QHN78116.1"/>
    </source>
</evidence>
<evidence type="ECO:0000313" key="2">
    <source>
        <dbReference type="Proteomes" id="UP000464620"/>
    </source>
</evidence>